<evidence type="ECO:0000313" key="1">
    <source>
        <dbReference type="EMBL" id="CAD8538369.1"/>
    </source>
</evidence>
<gene>
    <name evidence="1" type="ORF">CLEP1334_LOCUS13652</name>
</gene>
<sequence length="344" mass="38418">MLALFMLFLSGRGGRYPPPRTMYLNAVTTGNIVGNNYAHVLPAMQNAAQISAASFAHHEHNIDVSANSANQFTIINAPGLLKPLQELELSRSVVAACQTIDHLLEMVLPHVHVPGRTRLGLNDVLPFGFALARGAYFPDLHWDTDWSIFPEADGFNLWYMVELPQKAAKGEGSMFLAPSETTSHVSDPQPVQVQLHPDGSTSKLLHLMGAVNPKLPLHHFANIEDMKIRWQYLNMSRGEVLLMGKRVMHMSDPRPHLPAHKPKIRVGKLRRLAMNVRVLIRPTPYAPVPVWLGHPYTRMLAGDKSFREPQSFEVMNVTHRHALLFGYKTAVAAHLARDAKKSRG</sequence>
<dbReference type="EMBL" id="HBER01027129">
    <property type="protein sequence ID" value="CAD8538369.1"/>
    <property type="molecule type" value="Transcribed_RNA"/>
</dbReference>
<organism evidence="1">
    <name type="scientific">Calcidiscus leptoporus</name>
    <dbReference type="NCBI Taxonomy" id="127549"/>
    <lineage>
        <taxon>Eukaryota</taxon>
        <taxon>Haptista</taxon>
        <taxon>Haptophyta</taxon>
        <taxon>Prymnesiophyceae</taxon>
        <taxon>Coccolithales</taxon>
        <taxon>Calcidiscaceae</taxon>
        <taxon>Calcidiscus</taxon>
    </lineage>
</organism>
<evidence type="ECO:0008006" key="2">
    <source>
        <dbReference type="Google" id="ProtNLM"/>
    </source>
</evidence>
<accession>A0A7S0J1J5</accession>
<name>A0A7S0J1J5_9EUKA</name>
<proteinExistence type="predicted"/>
<protein>
    <recommendedName>
        <fullName evidence="2">Phytanoyl-CoA dioxygenase</fullName>
    </recommendedName>
</protein>
<dbReference type="AlphaFoldDB" id="A0A7S0J1J5"/>
<reference evidence="1" key="1">
    <citation type="submission" date="2021-01" db="EMBL/GenBank/DDBJ databases">
        <authorList>
            <person name="Corre E."/>
            <person name="Pelletier E."/>
            <person name="Niang G."/>
            <person name="Scheremetjew M."/>
            <person name="Finn R."/>
            <person name="Kale V."/>
            <person name="Holt S."/>
            <person name="Cochrane G."/>
            <person name="Meng A."/>
            <person name="Brown T."/>
            <person name="Cohen L."/>
        </authorList>
    </citation>
    <scope>NUCLEOTIDE SEQUENCE</scope>
    <source>
        <strain evidence="1">RCC1130</strain>
    </source>
</reference>